<organism evidence="2 3">
    <name type="scientific">Trichogramma kaykai</name>
    <dbReference type="NCBI Taxonomy" id="54128"/>
    <lineage>
        <taxon>Eukaryota</taxon>
        <taxon>Metazoa</taxon>
        <taxon>Ecdysozoa</taxon>
        <taxon>Arthropoda</taxon>
        <taxon>Hexapoda</taxon>
        <taxon>Insecta</taxon>
        <taxon>Pterygota</taxon>
        <taxon>Neoptera</taxon>
        <taxon>Endopterygota</taxon>
        <taxon>Hymenoptera</taxon>
        <taxon>Apocrita</taxon>
        <taxon>Proctotrupomorpha</taxon>
        <taxon>Chalcidoidea</taxon>
        <taxon>Trichogrammatidae</taxon>
        <taxon>Trichogramma</taxon>
    </lineage>
</organism>
<dbReference type="InterPro" id="IPR000210">
    <property type="entry name" value="BTB/POZ_dom"/>
</dbReference>
<protein>
    <recommendedName>
        <fullName evidence="1">BTB domain-containing protein</fullName>
    </recommendedName>
</protein>
<comment type="caution">
    <text evidence="2">The sequence shown here is derived from an EMBL/GenBank/DDBJ whole genome shotgun (WGS) entry which is preliminary data.</text>
</comment>
<dbReference type="Pfam" id="PF00651">
    <property type="entry name" value="BTB"/>
    <property type="match status" value="1"/>
</dbReference>
<dbReference type="EMBL" id="JBJJXI010000019">
    <property type="protein sequence ID" value="KAL3406419.1"/>
    <property type="molecule type" value="Genomic_DNA"/>
</dbReference>
<dbReference type="PROSITE" id="PS50097">
    <property type="entry name" value="BTB"/>
    <property type="match status" value="1"/>
</dbReference>
<proteinExistence type="predicted"/>
<sequence length="324" mass="36916">MSSDSTYFTSIDKEHYNFKWVISDYALMFTKVTGIESHIFTVGSDDEKKFQLKLSNNTVRDARGYSKTTRCLSLHAVEMAGQFIMKYKLSMMKDETILDSKVGHSPCLKGMEIQILNVEIEEMKKFVSSTDAIIFHFELTVSKGNIMNSLNCENSKMNQAFKLKFDWIFLEEELSDVKLQTASKQEIPAHKVVLAAASPVFKGLIENNSIQSIDMKDVDYEVAVEMLRYIYTGRLEEHEISSTIDLLVAADKYLIEELKVECEKILSAKIASENAVNILKVADQCRMKRLKKNTVDFIKQHISVSSDSEDVGNMILSMEKLFSK</sequence>
<accession>A0ABD2XMS9</accession>
<evidence type="ECO:0000259" key="1">
    <source>
        <dbReference type="PROSITE" id="PS50097"/>
    </source>
</evidence>
<dbReference type="CDD" id="cd14733">
    <property type="entry name" value="BACK"/>
    <property type="match status" value="1"/>
</dbReference>
<keyword evidence="3" id="KW-1185">Reference proteome</keyword>
<reference evidence="2 3" key="1">
    <citation type="journal article" date="2024" name="bioRxiv">
        <title>A reference genome for Trichogramma kaykai: A tiny desert-dwelling parasitoid wasp with competing sex-ratio distorters.</title>
        <authorList>
            <person name="Culotta J."/>
            <person name="Lindsey A.R."/>
        </authorList>
    </citation>
    <scope>NUCLEOTIDE SEQUENCE [LARGE SCALE GENOMIC DNA]</scope>
    <source>
        <strain evidence="2 3">KSX58</strain>
    </source>
</reference>
<evidence type="ECO:0000313" key="3">
    <source>
        <dbReference type="Proteomes" id="UP001627154"/>
    </source>
</evidence>
<name>A0ABD2XMS9_9HYME</name>
<dbReference type="SMART" id="SM00225">
    <property type="entry name" value="BTB"/>
    <property type="match status" value="1"/>
</dbReference>
<dbReference type="InterPro" id="IPR011333">
    <property type="entry name" value="SKP1/BTB/POZ_sf"/>
</dbReference>
<evidence type="ECO:0000313" key="2">
    <source>
        <dbReference type="EMBL" id="KAL3406419.1"/>
    </source>
</evidence>
<dbReference type="SUPFAM" id="SSF54695">
    <property type="entry name" value="POZ domain"/>
    <property type="match status" value="1"/>
</dbReference>
<gene>
    <name evidence="2" type="ORF">TKK_001747</name>
</gene>
<dbReference type="Gene3D" id="3.30.710.10">
    <property type="entry name" value="Potassium Channel Kv1.1, Chain A"/>
    <property type="match status" value="1"/>
</dbReference>
<dbReference type="Gene3D" id="6.10.250.3030">
    <property type="match status" value="1"/>
</dbReference>
<dbReference type="PANTHER" id="PTHR24413">
    <property type="entry name" value="SPECKLE-TYPE POZ PROTEIN"/>
    <property type="match status" value="1"/>
</dbReference>
<feature type="domain" description="BTB" evidence="1">
    <location>
        <begin position="175"/>
        <end position="239"/>
    </location>
</feature>
<dbReference type="Proteomes" id="UP001627154">
    <property type="component" value="Unassembled WGS sequence"/>
</dbReference>
<dbReference type="AlphaFoldDB" id="A0ABD2XMS9"/>